<protein>
    <submittedName>
        <fullName evidence="2">Uncharacterized protein</fullName>
    </submittedName>
</protein>
<proteinExistence type="predicted"/>
<dbReference type="AlphaFoldDB" id="A0A0E0ML03"/>
<reference evidence="2" key="2">
    <citation type="submission" date="2018-05" db="EMBL/GenBank/DDBJ databases">
        <title>OpunRS2 (Oryza punctata Reference Sequence Version 2).</title>
        <authorList>
            <person name="Zhang J."/>
            <person name="Kudrna D."/>
            <person name="Lee S."/>
            <person name="Talag J."/>
            <person name="Welchert J."/>
            <person name="Wing R.A."/>
        </authorList>
    </citation>
    <scope>NUCLEOTIDE SEQUENCE [LARGE SCALE GENOMIC DNA]</scope>
</reference>
<dbReference type="Proteomes" id="UP000026962">
    <property type="component" value="Chromosome 12"/>
</dbReference>
<keyword evidence="1" id="KW-0812">Transmembrane</keyword>
<feature type="transmembrane region" description="Helical" evidence="1">
    <location>
        <begin position="6"/>
        <end position="26"/>
    </location>
</feature>
<evidence type="ECO:0000256" key="1">
    <source>
        <dbReference type="SAM" id="Phobius"/>
    </source>
</evidence>
<dbReference type="Gramene" id="OPUNC12G06700.1">
    <property type="protein sequence ID" value="OPUNC12G06700.1"/>
    <property type="gene ID" value="OPUNC12G06700"/>
</dbReference>
<dbReference type="OMA" id="PPCWEER"/>
<organism evidence="2">
    <name type="scientific">Oryza punctata</name>
    <name type="common">Red rice</name>
    <dbReference type="NCBI Taxonomy" id="4537"/>
    <lineage>
        <taxon>Eukaryota</taxon>
        <taxon>Viridiplantae</taxon>
        <taxon>Streptophyta</taxon>
        <taxon>Embryophyta</taxon>
        <taxon>Tracheophyta</taxon>
        <taxon>Spermatophyta</taxon>
        <taxon>Magnoliopsida</taxon>
        <taxon>Liliopsida</taxon>
        <taxon>Poales</taxon>
        <taxon>Poaceae</taxon>
        <taxon>BOP clade</taxon>
        <taxon>Oryzoideae</taxon>
        <taxon>Oryzeae</taxon>
        <taxon>Oryzinae</taxon>
        <taxon>Oryza</taxon>
    </lineage>
</organism>
<keyword evidence="3" id="KW-1185">Reference proteome</keyword>
<reference evidence="2" key="1">
    <citation type="submission" date="2015-04" db="UniProtKB">
        <authorList>
            <consortium name="EnsemblPlants"/>
        </authorList>
    </citation>
    <scope>IDENTIFICATION</scope>
</reference>
<keyword evidence="1" id="KW-0472">Membrane</keyword>
<evidence type="ECO:0000313" key="2">
    <source>
        <dbReference type="EnsemblPlants" id="OPUNC12G06700.1"/>
    </source>
</evidence>
<sequence>MAEAHVVAICFAVAALALAAAVLGVVGEATKSKARMHPKRSIEHSVLRSIRRRELRVPSDAGFRLRDRRFLAAVSATAFVVGAFRSQRGERRTREDDVATYYRCTVLVAGVFGGASFLALLAAAVGIASYVALEAAAASSGAPRPPCWEERRLGVAAEQPEQGHRGHGCPSYGSNKTMLELFEDEAA</sequence>
<keyword evidence="1" id="KW-1133">Transmembrane helix</keyword>
<dbReference type="HOGENOM" id="CLU_124674_0_0_1"/>
<dbReference type="EnsemblPlants" id="OPUNC12G06700.1">
    <property type="protein sequence ID" value="OPUNC12G06700.1"/>
    <property type="gene ID" value="OPUNC12G06700"/>
</dbReference>
<feature type="transmembrane region" description="Helical" evidence="1">
    <location>
        <begin position="106"/>
        <end position="133"/>
    </location>
</feature>
<evidence type="ECO:0000313" key="3">
    <source>
        <dbReference type="Proteomes" id="UP000026962"/>
    </source>
</evidence>
<dbReference type="InterPro" id="IPR052222">
    <property type="entry name" value="DESIGUAL"/>
</dbReference>
<name>A0A0E0ML03_ORYPU</name>
<accession>A0A0E0ML03</accession>
<dbReference type="STRING" id="4537.A0A0E0ML03"/>
<dbReference type="PANTHER" id="PTHR31769">
    <property type="entry name" value="OS07G0462200 PROTEIN-RELATED"/>
    <property type="match status" value="1"/>
</dbReference>